<keyword evidence="2 8" id="KW-0813">Transport</keyword>
<dbReference type="GO" id="GO:0031460">
    <property type="term" value="P:glycine betaine transport"/>
    <property type="evidence" value="ECO:0007669"/>
    <property type="project" value="TreeGrafter"/>
</dbReference>
<organism evidence="10 11">
    <name type="scientific">Lacticaseibacillus paracasei subsp. paracasei Lpp122</name>
    <dbReference type="NCBI Taxonomy" id="1256218"/>
    <lineage>
        <taxon>Bacteria</taxon>
        <taxon>Bacillati</taxon>
        <taxon>Bacillota</taxon>
        <taxon>Bacilli</taxon>
        <taxon>Lactobacillales</taxon>
        <taxon>Lactobacillaceae</taxon>
        <taxon>Lacticaseibacillus</taxon>
    </lineage>
</organism>
<dbReference type="AlphaFoldDB" id="A0A8E0M400"/>
<feature type="transmembrane region" description="Helical" evidence="8">
    <location>
        <begin position="181"/>
        <end position="201"/>
    </location>
</feature>
<dbReference type="GO" id="GO:0043190">
    <property type="term" value="C:ATP-binding cassette (ABC) transporter complex"/>
    <property type="evidence" value="ECO:0007669"/>
    <property type="project" value="InterPro"/>
</dbReference>
<dbReference type="Pfam" id="PF00528">
    <property type="entry name" value="BPD_transp_1"/>
    <property type="match status" value="1"/>
</dbReference>
<sequence length="513" mass="55722">MTALIKTLIDRRSDLLTALIQHLELSMIALLIAVAIAVPLAILVIPHRKVAEVLMQVTSILQTIPSLALLGLLIPFVGIGNTPAIIALIAYALLPIFTNTYTGISQIDPLYHEAATAFGMTRWQQLRKVELPMAMPTILSGIRTATVMIIGTATLAALVGAGGLGTFILLGINRNDSDLTLIGAIAAAGLAVILSLVLAGLQKLKWKQILIGLSILIVAGGGGWGIKQLTAPTVVNITIAGKLGSEPDILINMYKLMIEAKTTRVHVTLKPNFGQTTFLYRALKAKKIDVYPEFTGTVLESFVKPTAKQSAAIAQGADSYPVAKQLIKRQDHLTLLKPLAYNNTYAVVVTKKFAEENHVQTISDLRRVQSNLKAGFDLEFIDRRDGNVGLKQVYGLNLAISSMDPSLRYLALNKGDINVTDGYSTDSQLAQYHLIALKDDRHLFPEYRGAPLMRTDFAQSHPQIVKILNELAGKITETQMQAMNYAVNVQKKSAASVAKQFLIQHHLLTNGSK</sequence>
<proteinExistence type="inferred from homology"/>
<dbReference type="SUPFAM" id="SSF53850">
    <property type="entry name" value="Periplasmic binding protein-like II"/>
    <property type="match status" value="1"/>
</dbReference>
<evidence type="ECO:0000256" key="3">
    <source>
        <dbReference type="ARBA" id="ARBA00022692"/>
    </source>
</evidence>
<evidence type="ECO:0000259" key="9">
    <source>
        <dbReference type="PROSITE" id="PS50928"/>
    </source>
</evidence>
<comment type="subcellular location">
    <subcellularLocation>
        <location evidence="8">Cell membrane</location>
        <topology evidence="8">Multi-pass membrane protein</topology>
    </subcellularLocation>
    <subcellularLocation>
        <location evidence="1">Membrane</location>
        <topology evidence="1">Multi-pass membrane protein</topology>
    </subcellularLocation>
</comment>
<comment type="caution">
    <text evidence="10">The sequence shown here is derived from an EMBL/GenBank/DDBJ whole genome shotgun (WGS) entry which is preliminary data.</text>
</comment>
<dbReference type="Proteomes" id="UP000014281">
    <property type="component" value="Unassembled WGS sequence"/>
</dbReference>
<dbReference type="Gene3D" id="3.40.190.10">
    <property type="entry name" value="Periplasmic binding protein-like II"/>
    <property type="match status" value="1"/>
</dbReference>
<reference evidence="10 11" key="1">
    <citation type="journal article" date="2013" name="PLoS ONE">
        <title>Lactobacillus paracasei comparative genomics: towards species pan-genome definition and exploitation of diversity.</title>
        <authorList>
            <person name="Smokvina T."/>
            <person name="Wels M."/>
            <person name="Polka J."/>
            <person name="Chervaux C."/>
            <person name="Brisse S."/>
            <person name="Boekhorst J."/>
            <person name="van Hylckama Vlieg J.E."/>
            <person name="Siezen R.J."/>
        </authorList>
    </citation>
    <scope>NUCLEOTIDE SEQUENCE [LARGE SCALE GENOMIC DNA]</scope>
    <source>
        <strain evidence="10 11">Lpp122</strain>
    </source>
</reference>
<evidence type="ECO:0000256" key="4">
    <source>
        <dbReference type="ARBA" id="ARBA00022989"/>
    </source>
</evidence>
<dbReference type="PANTHER" id="PTHR30177:SF4">
    <property type="entry name" value="OSMOPROTECTANT IMPORT PERMEASE PROTEIN OSMW"/>
    <property type="match status" value="1"/>
</dbReference>
<dbReference type="PROSITE" id="PS50928">
    <property type="entry name" value="ABC_TM1"/>
    <property type="match status" value="1"/>
</dbReference>
<dbReference type="Pfam" id="PF04069">
    <property type="entry name" value="OpuAC"/>
    <property type="match status" value="1"/>
</dbReference>
<feature type="domain" description="ABC transmembrane type-1" evidence="9">
    <location>
        <begin position="19"/>
        <end position="202"/>
    </location>
</feature>
<dbReference type="SUPFAM" id="SSF161098">
    <property type="entry name" value="MetI-like"/>
    <property type="match status" value="1"/>
</dbReference>
<feature type="transmembrane region" description="Helical" evidence="8">
    <location>
        <begin position="208"/>
        <end position="226"/>
    </location>
</feature>
<dbReference type="InterPro" id="IPR035906">
    <property type="entry name" value="MetI-like_sf"/>
</dbReference>
<evidence type="ECO:0000256" key="6">
    <source>
        <dbReference type="ARBA" id="ARBA00035642"/>
    </source>
</evidence>
<dbReference type="CDD" id="cd13610">
    <property type="entry name" value="PBP2_ChoS"/>
    <property type="match status" value="1"/>
</dbReference>
<feature type="transmembrane region" description="Helical" evidence="8">
    <location>
        <begin position="145"/>
        <end position="169"/>
    </location>
</feature>
<dbReference type="InterPro" id="IPR058089">
    <property type="entry name" value="EgtUBC_SBD"/>
</dbReference>
<comment type="similarity">
    <text evidence="6">In the C-terminal section; belongs to the OsmX family.</text>
</comment>
<dbReference type="Gene3D" id="3.40.190.120">
    <property type="entry name" value="Osmoprotection protein (prox), domain 2"/>
    <property type="match status" value="1"/>
</dbReference>
<dbReference type="InterPro" id="IPR051204">
    <property type="entry name" value="ABC_transp_perm/SBD"/>
</dbReference>
<keyword evidence="4 8" id="KW-1133">Transmembrane helix</keyword>
<keyword evidence="5 8" id="KW-0472">Membrane</keyword>
<protein>
    <submittedName>
        <fullName evidence="10">L-proline/glycine-betaine ABC transporter, substrate-binding protein ProX</fullName>
    </submittedName>
</protein>
<dbReference type="InterPro" id="IPR000515">
    <property type="entry name" value="MetI-like"/>
</dbReference>
<evidence type="ECO:0000256" key="7">
    <source>
        <dbReference type="ARBA" id="ARBA00035652"/>
    </source>
</evidence>
<evidence type="ECO:0000313" key="10">
    <source>
        <dbReference type="EMBL" id="EPC20979.1"/>
    </source>
</evidence>
<dbReference type="PANTHER" id="PTHR30177">
    <property type="entry name" value="GLYCINE BETAINE/L-PROLINE TRANSPORT SYSTEM PERMEASE PROTEIN PROW"/>
    <property type="match status" value="1"/>
</dbReference>
<dbReference type="InterPro" id="IPR007210">
    <property type="entry name" value="ABC_Gly_betaine_transp_sub-bd"/>
</dbReference>
<name>A0A8E0M400_LACPA</name>
<evidence type="ECO:0000256" key="2">
    <source>
        <dbReference type="ARBA" id="ARBA00022448"/>
    </source>
</evidence>
<dbReference type="Gene3D" id="1.10.3720.10">
    <property type="entry name" value="MetI-like"/>
    <property type="match status" value="1"/>
</dbReference>
<feature type="transmembrane region" description="Helical" evidence="8">
    <location>
        <begin position="84"/>
        <end position="104"/>
    </location>
</feature>
<feature type="transmembrane region" description="Helical" evidence="8">
    <location>
        <begin position="25"/>
        <end position="45"/>
    </location>
</feature>
<keyword evidence="3 8" id="KW-0812">Transmembrane</keyword>
<dbReference type="FunFam" id="1.10.3720.10:FF:000001">
    <property type="entry name" value="Glycine betaine ABC transporter, permease"/>
    <property type="match status" value="1"/>
</dbReference>
<evidence type="ECO:0000256" key="5">
    <source>
        <dbReference type="ARBA" id="ARBA00023136"/>
    </source>
</evidence>
<dbReference type="GO" id="GO:0022857">
    <property type="term" value="F:transmembrane transporter activity"/>
    <property type="evidence" value="ECO:0007669"/>
    <property type="project" value="InterPro"/>
</dbReference>
<dbReference type="CDD" id="cd06261">
    <property type="entry name" value="TM_PBP2"/>
    <property type="match status" value="1"/>
</dbReference>
<dbReference type="RefSeq" id="WP_016383454.1">
    <property type="nucleotide sequence ID" value="NZ_ANKW01000005.1"/>
</dbReference>
<gene>
    <name evidence="10" type="ORF">Lpp122_0595</name>
</gene>
<evidence type="ECO:0000256" key="1">
    <source>
        <dbReference type="ARBA" id="ARBA00004141"/>
    </source>
</evidence>
<comment type="similarity">
    <text evidence="8">Belongs to the binding-protein-dependent transport system permease family.</text>
</comment>
<accession>A0A8E0M400</accession>
<feature type="transmembrane region" description="Helical" evidence="8">
    <location>
        <begin position="57"/>
        <end position="78"/>
    </location>
</feature>
<evidence type="ECO:0000256" key="8">
    <source>
        <dbReference type="RuleBase" id="RU363032"/>
    </source>
</evidence>
<dbReference type="EMBL" id="ANKW01000005">
    <property type="protein sequence ID" value="EPC20979.1"/>
    <property type="molecule type" value="Genomic_DNA"/>
</dbReference>
<comment type="similarity">
    <text evidence="7">In the N-terminal section; belongs to the binding-protein-dependent transport system permease family.</text>
</comment>
<evidence type="ECO:0000313" key="11">
    <source>
        <dbReference type="Proteomes" id="UP000014281"/>
    </source>
</evidence>